<gene>
    <name evidence="5" type="ORF">SAMN05192558_107119</name>
</gene>
<dbReference type="PRINTS" id="PR00038">
    <property type="entry name" value="HTHLUXR"/>
</dbReference>
<keyword evidence="6" id="KW-1185">Reference proteome</keyword>
<dbReference type="InterPro" id="IPR000792">
    <property type="entry name" value="Tscrpt_reg_LuxR_C"/>
</dbReference>
<dbReference type="GO" id="GO:0003677">
    <property type="term" value="F:DNA binding"/>
    <property type="evidence" value="ECO:0007669"/>
    <property type="project" value="UniProtKB-KW"/>
</dbReference>
<accession>A0A1H0QRX2</accession>
<dbReference type="SUPFAM" id="SSF46894">
    <property type="entry name" value="C-terminal effector domain of the bipartite response regulators"/>
    <property type="match status" value="1"/>
</dbReference>
<dbReference type="PROSITE" id="PS50043">
    <property type="entry name" value="HTH_LUXR_2"/>
    <property type="match status" value="1"/>
</dbReference>
<feature type="domain" description="HTH luxR-type" evidence="4">
    <location>
        <begin position="288"/>
        <end position="353"/>
    </location>
</feature>
<dbReference type="PANTHER" id="PTHR44688">
    <property type="entry name" value="DNA-BINDING TRANSCRIPTIONAL ACTIVATOR DEVR_DOSR"/>
    <property type="match status" value="1"/>
</dbReference>
<dbReference type="PROSITE" id="PS00622">
    <property type="entry name" value="HTH_LUXR_1"/>
    <property type="match status" value="1"/>
</dbReference>
<reference evidence="6" key="1">
    <citation type="submission" date="2016-10" db="EMBL/GenBank/DDBJ databases">
        <authorList>
            <person name="Varghese N."/>
            <person name="Submissions S."/>
        </authorList>
    </citation>
    <scope>NUCLEOTIDE SEQUENCE [LARGE SCALE GENOMIC DNA]</scope>
    <source>
        <strain evidence="6">IBRC-M 10655</strain>
    </source>
</reference>
<proteinExistence type="predicted"/>
<keyword evidence="3" id="KW-0804">Transcription</keyword>
<keyword evidence="1" id="KW-0805">Transcription regulation</keyword>
<organism evidence="5 6">
    <name type="scientific">Actinokineospora alba</name>
    <dbReference type="NCBI Taxonomy" id="504798"/>
    <lineage>
        <taxon>Bacteria</taxon>
        <taxon>Bacillati</taxon>
        <taxon>Actinomycetota</taxon>
        <taxon>Actinomycetes</taxon>
        <taxon>Pseudonocardiales</taxon>
        <taxon>Pseudonocardiaceae</taxon>
        <taxon>Actinokineospora</taxon>
    </lineage>
</organism>
<dbReference type="PANTHER" id="PTHR44688:SF16">
    <property type="entry name" value="DNA-BINDING TRANSCRIPTIONAL ACTIVATOR DEVR_DOSR"/>
    <property type="match status" value="1"/>
</dbReference>
<evidence type="ECO:0000256" key="1">
    <source>
        <dbReference type="ARBA" id="ARBA00023015"/>
    </source>
</evidence>
<name>A0A1H0QRX2_9PSEU</name>
<dbReference type="Gene3D" id="1.10.10.10">
    <property type="entry name" value="Winged helix-like DNA-binding domain superfamily/Winged helix DNA-binding domain"/>
    <property type="match status" value="1"/>
</dbReference>
<dbReference type="CDD" id="cd06170">
    <property type="entry name" value="LuxR_C_like"/>
    <property type="match status" value="1"/>
</dbReference>
<evidence type="ECO:0000313" key="5">
    <source>
        <dbReference type="EMBL" id="SDP20097.1"/>
    </source>
</evidence>
<keyword evidence="2 5" id="KW-0238">DNA-binding</keyword>
<dbReference type="EMBL" id="FNJB01000007">
    <property type="protein sequence ID" value="SDP20097.1"/>
    <property type="molecule type" value="Genomic_DNA"/>
</dbReference>
<evidence type="ECO:0000256" key="3">
    <source>
        <dbReference type="ARBA" id="ARBA00023163"/>
    </source>
</evidence>
<dbReference type="GO" id="GO:0006355">
    <property type="term" value="P:regulation of DNA-templated transcription"/>
    <property type="evidence" value="ECO:0007669"/>
    <property type="project" value="InterPro"/>
</dbReference>
<protein>
    <submittedName>
        <fullName evidence="5">DNA-binding transcriptional regulator, CsgD family</fullName>
    </submittedName>
</protein>
<dbReference type="InterPro" id="IPR016032">
    <property type="entry name" value="Sig_transdc_resp-reg_C-effctor"/>
</dbReference>
<sequence length="363" mass="38983">MVRGARMMDSVRTDQIDRARARLRDLARSAQDSSGYRRGVLEVIETLVPWDGAVFVEFDPASHLATAATCVDLDADQCATAFDIELGARDSDGYEQMADAGTAVATLSRRLGDQRGHSARYRELYQPFGLHDELRAVAQSAGSCWGGLSLAREPGRDFTDDDAAAIGAIQGVIAEGLRAMLVRGAVTQPPPTGPAVIILGPDGAVESGTDQALALLARPDQSEPAAFAPAVHAVAARVRASSTGIARARLRGADGTWLVLHAAPLRTDGPGRVVVTIEPARPPEIVTIVAAVIGLSPRETEVLEHLLAGRTSVEIARKLFLSPHTVNDHVRHIFEKTGVHTRQELMTWLFFSHYVDRLNTEPS</sequence>
<dbReference type="SMART" id="SM00421">
    <property type="entry name" value="HTH_LUXR"/>
    <property type="match status" value="1"/>
</dbReference>
<dbReference type="InterPro" id="IPR036388">
    <property type="entry name" value="WH-like_DNA-bd_sf"/>
</dbReference>
<evidence type="ECO:0000256" key="2">
    <source>
        <dbReference type="ARBA" id="ARBA00023125"/>
    </source>
</evidence>
<dbReference type="STRING" id="504798.SAMN05421871_104118"/>
<evidence type="ECO:0000313" key="6">
    <source>
        <dbReference type="Proteomes" id="UP000199651"/>
    </source>
</evidence>
<dbReference type="AlphaFoldDB" id="A0A1H0QRX2"/>
<dbReference type="Proteomes" id="UP000199651">
    <property type="component" value="Unassembled WGS sequence"/>
</dbReference>
<dbReference type="Pfam" id="PF00196">
    <property type="entry name" value="GerE"/>
    <property type="match status" value="1"/>
</dbReference>
<evidence type="ECO:0000259" key="4">
    <source>
        <dbReference type="PROSITE" id="PS50043"/>
    </source>
</evidence>